<keyword evidence="1" id="KW-1133">Transmembrane helix</keyword>
<reference evidence="2 3" key="1">
    <citation type="submission" date="2020-12" db="EMBL/GenBank/DDBJ databases">
        <title>Concerted genomic and epigenomic changes stabilize Arabidopsis allopolyploids.</title>
        <authorList>
            <person name="Chen Z."/>
        </authorList>
    </citation>
    <scope>NUCLEOTIDE SEQUENCE [LARGE SCALE GENOMIC DNA]</scope>
    <source>
        <strain evidence="2">As9502</strain>
        <tissue evidence="2">Leaf</tissue>
    </source>
</reference>
<name>A0A8T1Z8E6_ARASU</name>
<keyword evidence="1" id="KW-0812">Transmembrane</keyword>
<dbReference type="EMBL" id="JAEFBJ010000011">
    <property type="protein sequence ID" value="KAG7554194.1"/>
    <property type="molecule type" value="Genomic_DNA"/>
</dbReference>
<evidence type="ECO:0000313" key="2">
    <source>
        <dbReference type="EMBL" id="KAG7554194.1"/>
    </source>
</evidence>
<evidence type="ECO:0000313" key="3">
    <source>
        <dbReference type="Proteomes" id="UP000694251"/>
    </source>
</evidence>
<evidence type="ECO:0000256" key="1">
    <source>
        <dbReference type="SAM" id="Phobius"/>
    </source>
</evidence>
<feature type="transmembrane region" description="Helical" evidence="1">
    <location>
        <begin position="122"/>
        <end position="141"/>
    </location>
</feature>
<keyword evidence="3" id="KW-1185">Reference proteome</keyword>
<sequence length="161" mass="17667">MAAMFNRVKLSVGAFFTRISHGLVRKDEDLAIVASSINGCLTTLMGLVSTINKKSTVDKEEIMELWSTKHVETSLLFLFAACVATAILANFSRKSNFRLYQWRSIVIGVITLLTMAGNRMNLMMICTTLVAPLFTIGWSIFKIVGANEKPAAARSDSTDAP</sequence>
<feature type="transmembrane region" description="Helical" evidence="1">
    <location>
        <begin position="73"/>
        <end position="91"/>
    </location>
</feature>
<feature type="transmembrane region" description="Helical" evidence="1">
    <location>
        <begin position="97"/>
        <end position="115"/>
    </location>
</feature>
<comment type="caution">
    <text evidence="2">The sequence shown here is derived from an EMBL/GenBank/DDBJ whole genome shotgun (WGS) entry which is preliminary data.</text>
</comment>
<proteinExistence type="predicted"/>
<protein>
    <submittedName>
        <fullName evidence="2">Uncharacterized protein</fullName>
    </submittedName>
</protein>
<feature type="transmembrane region" description="Helical" evidence="1">
    <location>
        <begin position="32"/>
        <end position="52"/>
    </location>
</feature>
<organism evidence="2 3">
    <name type="scientific">Arabidopsis suecica</name>
    <name type="common">Swedish thale-cress</name>
    <name type="synonym">Cardaminopsis suecica</name>
    <dbReference type="NCBI Taxonomy" id="45249"/>
    <lineage>
        <taxon>Eukaryota</taxon>
        <taxon>Viridiplantae</taxon>
        <taxon>Streptophyta</taxon>
        <taxon>Embryophyta</taxon>
        <taxon>Tracheophyta</taxon>
        <taxon>Spermatophyta</taxon>
        <taxon>Magnoliopsida</taxon>
        <taxon>eudicotyledons</taxon>
        <taxon>Gunneridae</taxon>
        <taxon>Pentapetalae</taxon>
        <taxon>rosids</taxon>
        <taxon>malvids</taxon>
        <taxon>Brassicales</taxon>
        <taxon>Brassicaceae</taxon>
        <taxon>Camelineae</taxon>
        <taxon>Arabidopsis</taxon>
    </lineage>
</organism>
<dbReference type="Proteomes" id="UP000694251">
    <property type="component" value="Chromosome 11"/>
</dbReference>
<dbReference type="AlphaFoldDB" id="A0A8T1Z8E6"/>
<keyword evidence="1" id="KW-0472">Membrane</keyword>
<accession>A0A8T1Z8E6</accession>
<dbReference type="OrthoDB" id="10281579at2759"/>
<gene>
    <name evidence="2" type="ORF">ISN44_As11g004660</name>
</gene>